<evidence type="ECO:0000256" key="1">
    <source>
        <dbReference type="ARBA" id="ARBA00005375"/>
    </source>
</evidence>
<feature type="compositionally biased region" description="Basic and acidic residues" evidence="2">
    <location>
        <begin position="522"/>
        <end position="540"/>
    </location>
</feature>
<protein>
    <submittedName>
        <fullName evidence="5">Uncharacterized protein</fullName>
    </submittedName>
</protein>
<keyword evidence="4" id="KW-0732">Signal</keyword>
<evidence type="ECO:0000313" key="5">
    <source>
        <dbReference type="EMBL" id="KAL1880000.1"/>
    </source>
</evidence>
<feature type="compositionally biased region" description="Basic and acidic residues" evidence="2">
    <location>
        <begin position="564"/>
        <end position="573"/>
    </location>
</feature>
<comment type="similarity">
    <text evidence="1">Belongs to the histidine acid phosphatase family.</text>
</comment>
<feature type="transmembrane region" description="Helical" evidence="3">
    <location>
        <begin position="459"/>
        <end position="489"/>
    </location>
</feature>
<dbReference type="PANTHER" id="PTHR11567">
    <property type="entry name" value="ACID PHOSPHATASE-RELATED"/>
    <property type="match status" value="1"/>
</dbReference>
<feature type="chain" id="PRO_5046855620" evidence="4">
    <location>
        <begin position="19"/>
        <end position="593"/>
    </location>
</feature>
<keyword evidence="3" id="KW-0472">Membrane</keyword>
<dbReference type="Proteomes" id="UP001586593">
    <property type="component" value="Unassembled WGS sequence"/>
</dbReference>
<gene>
    <name evidence="5" type="ORF">VTK73DRAFT_6390</name>
</gene>
<dbReference type="InterPro" id="IPR050645">
    <property type="entry name" value="Histidine_acid_phosphatase"/>
</dbReference>
<feature type="signal peptide" evidence="4">
    <location>
        <begin position="1"/>
        <end position="18"/>
    </location>
</feature>
<name>A0ABR3XVF5_9PEZI</name>
<keyword evidence="3" id="KW-1133">Transmembrane helix</keyword>
<dbReference type="PANTHER" id="PTHR11567:SF127">
    <property type="entry name" value="HISTIDINE ACID PHOSPHATASE"/>
    <property type="match status" value="1"/>
</dbReference>
<reference evidence="5 6" key="1">
    <citation type="journal article" date="2024" name="Commun. Biol.">
        <title>Comparative genomic analysis of thermophilic fungi reveals convergent evolutionary adaptations and gene losses.</title>
        <authorList>
            <person name="Steindorff A.S."/>
            <person name="Aguilar-Pontes M.V."/>
            <person name="Robinson A.J."/>
            <person name="Andreopoulos B."/>
            <person name="LaButti K."/>
            <person name="Kuo A."/>
            <person name="Mondo S."/>
            <person name="Riley R."/>
            <person name="Otillar R."/>
            <person name="Haridas S."/>
            <person name="Lipzen A."/>
            <person name="Grimwood J."/>
            <person name="Schmutz J."/>
            <person name="Clum A."/>
            <person name="Reid I.D."/>
            <person name="Moisan M.C."/>
            <person name="Butler G."/>
            <person name="Nguyen T.T.M."/>
            <person name="Dewar K."/>
            <person name="Conant G."/>
            <person name="Drula E."/>
            <person name="Henrissat B."/>
            <person name="Hansel C."/>
            <person name="Singer S."/>
            <person name="Hutchinson M.I."/>
            <person name="de Vries R.P."/>
            <person name="Natvig D.O."/>
            <person name="Powell A.J."/>
            <person name="Tsang A."/>
            <person name="Grigoriev I.V."/>
        </authorList>
    </citation>
    <scope>NUCLEOTIDE SEQUENCE [LARGE SCALE GENOMIC DNA]</scope>
    <source>
        <strain evidence="5 6">ATCC 24622</strain>
    </source>
</reference>
<keyword evidence="3" id="KW-0812">Transmembrane</keyword>
<keyword evidence="6" id="KW-1185">Reference proteome</keyword>
<dbReference type="InterPro" id="IPR029033">
    <property type="entry name" value="His_PPase_superfam"/>
</dbReference>
<dbReference type="EMBL" id="JAZHXJ010000036">
    <property type="protein sequence ID" value="KAL1880000.1"/>
    <property type="molecule type" value="Genomic_DNA"/>
</dbReference>
<dbReference type="Pfam" id="PF00328">
    <property type="entry name" value="His_Phos_2"/>
    <property type="match status" value="1"/>
</dbReference>
<feature type="region of interest" description="Disordered" evidence="2">
    <location>
        <begin position="511"/>
        <end position="593"/>
    </location>
</feature>
<evidence type="ECO:0000256" key="3">
    <source>
        <dbReference type="SAM" id="Phobius"/>
    </source>
</evidence>
<dbReference type="Gene3D" id="3.40.50.1240">
    <property type="entry name" value="Phosphoglycerate mutase-like"/>
    <property type="match status" value="1"/>
</dbReference>
<sequence length="593" mass="63959">MASFFFASLSLLVQTGSTQVVNERIWSAAAFVYHGELTPLRFSSTRSLTPLGAQQMFDEGTTFRQRYLDNSNFDPNGTVVSLPAPIEGVEINAIDNSQLYISSSNDGYSTASALAFLQGLYPPLSQAFSDSSGGMAAARLANGSIVDYPLDGYQYPDIQAPSVLDPNYIWVDGFTGCTKHQEQSLDLSNNPTAAETYNTSLAFIENFWDKIPASPFPHNMVNFYYAYDLYEYASYLYNHDNSTHSKFTLEELSELGKLAATQQMIINGNLGQNSTSNEHGDVTRTIAGRTLAASLVTQMRLNIGSNGNSSKLSVAFGSFEPFLAFFTLSGLADGPSGSDFVDLPNPGAAMVFELFSVGSNASTYPSIEDLWVRFLYRPSPAPDVPFVQYSLFFNEDAESRMLFTDFAAAMDDISVNSISSWCNLCKSITLFCTALGADPYNAGAGAGNGNSGKDQIAPVVAGVIGAIVTAAVLSIGAALVMIVAGVRLYRPQSDRRHRTIAGFKGAEKMPDDADVTYTQNGTRHERQGSWELRDDQKPSAKDGPTPPESDSMPGAGGASVVGTKDLRSSSFKDIEDDDSSIMGHTAVHPRENL</sequence>
<proteinExistence type="inferred from homology"/>
<dbReference type="InterPro" id="IPR000560">
    <property type="entry name" value="His_Pase_clade-2"/>
</dbReference>
<organism evidence="5 6">
    <name type="scientific">Phialemonium thermophilum</name>
    <dbReference type="NCBI Taxonomy" id="223376"/>
    <lineage>
        <taxon>Eukaryota</taxon>
        <taxon>Fungi</taxon>
        <taxon>Dikarya</taxon>
        <taxon>Ascomycota</taxon>
        <taxon>Pezizomycotina</taxon>
        <taxon>Sordariomycetes</taxon>
        <taxon>Sordariomycetidae</taxon>
        <taxon>Cephalothecales</taxon>
        <taxon>Cephalothecaceae</taxon>
        <taxon>Phialemonium</taxon>
    </lineage>
</organism>
<dbReference type="SUPFAM" id="SSF53254">
    <property type="entry name" value="Phosphoglycerate mutase-like"/>
    <property type="match status" value="1"/>
</dbReference>
<accession>A0ABR3XVF5</accession>
<comment type="caution">
    <text evidence="5">The sequence shown here is derived from an EMBL/GenBank/DDBJ whole genome shotgun (WGS) entry which is preliminary data.</text>
</comment>
<evidence type="ECO:0000256" key="4">
    <source>
        <dbReference type="SAM" id="SignalP"/>
    </source>
</evidence>
<evidence type="ECO:0000256" key="2">
    <source>
        <dbReference type="SAM" id="MobiDB-lite"/>
    </source>
</evidence>
<evidence type="ECO:0000313" key="6">
    <source>
        <dbReference type="Proteomes" id="UP001586593"/>
    </source>
</evidence>